<reference evidence="3 5" key="2">
    <citation type="submission" date="2018-08" db="EMBL/GenBank/DDBJ databases">
        <title>Genome Sequence of Clavibacter michiganensis Subspecies type strains, and the Atypical Peach-Colored Strains Isolated from Tomato.</title>
        <authorList>
            <person name="Osdaghi E."/>
            <person name="Portier P."/>
            <person name="Briand M."/>
            <person name="Jacques M.-A."/>
        </authorList>
    </citation>
    <scope>NUCLEOTIDE SEQUENCE [LARGE SCALE GENOMIC DNA]</scope>
    <source>
        <strain evidence="3 5">CFBP 6488</strain>
    </source>
</reference>
<feature type="signal peptide" evidence="1">
    <location>
        <begin position="1"/>
        <end position="31"/>
    </location>
</feature>
<accession>A0A0D5CJG4</accession>
<dbReference type="Proteomes" id="UP000266634">
    <property type="component" value="Unassembled WGS sequence"/>
</dbReference>
<evidence type="ECO:0000313" key="5">
    <source>
        <dbReference type="Proteomes" id="UP000266634"/>
    </source>
</evidence>
<name>A0A0D5CJG4_9MICO</name>
<evidence type="ECO:0000313" key="4">
    <source>
        <dbReference type="Proteomes" id="UP000032604"/>
    </source>
</evidence>
<dbReference type="PATRIC" id="fig|33014.5.peg.2515"/>
<dbReference type="Pfam" id="PF03995">
    <property type="entry name" value="Inhibitor_I36"/>
    <property type="match status" value="1"/>
</dbReference>
<dbReference type="EMBL" id="CP011043">
    <property type="protein sequence ID" value="AJW79783.1"/>
    <property type="molecule type" value="Genomic_DNA"/>
</dbReference>
<evidence type="ECO:0000313" key="2">
    <source>
        <dbReference type="EMBL" id="AJW79783.1"/>
    </source>
</evidence>
<dbReference type="KEGG" id="cmh:VO01_12205"/>
<feature type="chain" id="PRO_5036292422" description="Peptidase inhibitor family I36" evidence="1">
    <location>
        <begin position="32"/>
        <end position="126"/>
    </location>
</feature>
<evidence type="ECO:0000313" key="3">
    <source>
        <dbReference type="EMBL" id="RIJ44408.1"/>
    </source>
</evidence>
<dbReference type="AlphaFoldDB" id="A0A0D5CJG4"/>
<dbReference type="OrthoDB" id="5147137at2"/>
<dbReference type="HOGENOM" id="CLU_1977630_0_0_11"/>
<keyword evidence="1" id="KW-0732">Signal</keyword>
<organism evidence="2 4">
    <name type="scientific">Clavibacter michiganensis subsp. insidiosus</name>
    <dbReference type="NCBI Taxonomy" id="33014"/>
    <lineage>
        <taxon>Bacteria</taxon>
        <taxon>Bacillati</taxon>
        <taxon>Actinomycetota</taxon>
        <taxon>Actinomycetes</taxon>
        <taxon>Micrococcales</taxon>
        <taxon>Microbacteriaceae</taxon>
        <taxon>Clavibacter</taxon>
    </lineage>
</organism>
<dbReference type="RefSeq" id="WP_045529300.1">
    <property type="nucleotide sequence ID" value="NZ_CP011043.1"/>
</dbReference>
<evidence type="ECO:0000256" key="1">
    <source>
        <dbReference type="SAM" id="SignalP"/>
    </source>
</evidence>
<proteinExistence type="predicted"/>
<reference evidence="2 4" key="1">
    <citation type="journal article" date="2015" name="Genome Announc.">
        <title>Complete Genome Sequence of Clavibacter michiganensis subsp. insidiosus R1-1 Using PacBio Single-Molecule Real-Time Technology.</title>
        <authorList>
            <person name="Lu Y."/>
            <person name="Samac D.A."/>
            <person name="Glazebrook J."/>
            <person name="Ishimaru C.A."/>
        </authorList>
    </citation>
    <scope>NUCLEOTIDE SEQUENCE [LARGE SCALE GENOMIC DNA]</scope>
    <source>
        <strain evidence="2 4">R1-1</strain>
    </source>
</reference>
<sequence>MKMNLKRIAGAATLAATLVGGGIVAAAPANAACKASTFCAFDGRSEGGDLLVSSTYTGNGTVDVADNRVASARNNTTRGYCAVNSLGAGQNQILSRIQAGGAISDLSPNNDKTDFFWVGTAGGCTT</sequence>
<dbReference type="Proteomes" id="UP000032604">
    <property type="component" value="Chromosome"/>
</dbReference>
<protein>
    <recommendedName>
        <fullName evidence="6">Peptidase inhibitor family I36</fullName>
    </recommendedName>
</protein>
<evidence type="ECO:0008006" key="6">
    <source>
        <dbReference type="Google" id="ProtNLM"/>
    </source>
</evidence>
<gene>
    <name evidence="3" type="ORF">DZF93_02945</name>
    <name evidence="2" type="ORF">VO01_12205</name>
</gene>
<dbReference type="EMBL" id="QWEA01000056">
    <property type="protein sequence ID" value="RIJ44408.1"/>
    <property type="molecule type" value="Genomic_DNA"/>
</dbReference>